<dbReference type="GO" id="GO:0003352">
    <property type="term" value="P:regulation of cilium movement"/>
    <property type="evidence" value="ECO:0007669"/>
    <property type="project" value="TreeGrafter"/>
</dbReference>
<proteinExistence type="inferred from homology"/>
<dbReference type="InterPro" id="IPR039750">
    <property type="entry name" value="DRC1/DRC2"/>
</dbReference>
<keyword evidence="7" id="KW-0966">Cell projection</keyword>
<evidence type="ECO:0000256" key="8">
    <source>
        <dbReference type="ARBA" id="ARBA00031554"/>
    </source>
</evidence>
<evidence type="ECO:0000256" key="3">
    <source>
        <dbReference type="ARBA" id="ARBA00013815"/>
    </source>
</evidence>
<accession>M7AFQ1</accession>
<evidence type="ECO:0000313" key="14">
    <source>
        <dbReference type="EMBL" id="EMP23691.1"/>
    </source>
</evidence>
<evidence type="ECO:0000256" key="10">
    <source>
        <dbReference type="SAM" id="Coils"/>
    </source>
</evidence>
<evidence type="ECO:0000256" key="11">
    <source>
        <dbReference type="SAM" id="MobiDB-lite"/>
    </source>
</evidence>
<keyword evidence="6" id="KW-0969">Cilium</keyword>
<dbReference type="Pfam" id="PF14772">
    <property type="entry name" value="NYD-SP28"/>
    <property type="match status" value="1"/>
</dbReference>
<sequence>MSFSRSGPSATLRRHVLQSLRAFGSCPSVPLKTQSKWRTCHRSAAEDLEQPGATEGPAAEVLPKDCRAAGRDRFSGSREDPLNRRQSALQLTPVLQLSEKSKGSRLESVSHRRSAVKTPGEALGEDPDAKKAEAEDLSRSHKQIEESRQRLAKLLNDGTQLVTNIQVAADARETQRRAEEDELKRQRLEKLENESKTNQDKFEEITSKWGSAKEKTIPQDLWDVLNQQQQQCALLIEEKNKLISELQQELKSKDDHYVKDLKKQSDDINLLVERMEEQIRNLMKTYRRELTQIEKAFELERRELLSSNKKKWEQAMQAHNAQELENLITRMQTVEEYEKQLNQLQVKDAEEYATIKIQLENDVQILEQQLQQMKAIYQLNQEKLEYNFQVLKKRDEENTIIKSQQKRKLNRLHDVLNNLRIKLAKQIKQFQEENQNLTADYKRIVEQYKDLQRTMRHFAVVDAQKFLEIWLMNEEEAKGLMWKALEADRVIHTQQLGLPWVEPDYWFLDNVGPIVHRKAIKSASKLAQEVMALTESSQQEEEEEAAEEGRQEAAEAGEEVKPPRHVLVKSVKHILELLCDESALEIDNEDDVYTLVDFFLKFKAQQVVSSQSKEWAVEEGPEDFAVDAAKDDGGSAAPKEEGTAHQSSAASLSSLLFHHDDVLKALKAFVRDFQKSRDKRPQVKKVMEERDNSKDSEYWEALAHVIPESKLKVWDALEAALEKYYSVLSQRSKLLTDLDGLQQQNTELHMLLHQYLTSKVSGSWYLAGPRASGQLHSLAVGALRECFLLRLPEALHGSCPLAPWQ</sequence>
<evidence type="ECO:0000256" key="2">
    <source>
        <dbReference type="ARBA" id="ARBA00009688"/>
    </source>
</evidence>
<reference evidence="15" key="1">
    <citation type="journal article" date="2013" name="Nat. Genet.">
        <title>The draft genomes of soft-shell turtle and green sea turtle yield insights into the development and evolution of the turtle-specific body plan.</title>
        <authorList>
            <person name="Wang Z."/>
            <person name="Pascual-Anaya J."/>
            <person name="Zadissa A."/>
            <person name="Li W."/>
            <person name="Niimura Y."/>
            <person name="Huang Z."/>
            <person name="Li C."/>
            <person name="White S."/>
            <person name="Xiong Z."/>
            <person name="Fang D."/>
            <person name="Wang B."/>
            <person name="Ming Y."/>
            <person name="Chen Y."/>
            <person name="Zheng Y."/>
            <person name="Kuraku S."/>
            <person name="Pignatelli M."/>
            <person name="Herrero J."/>
            <person name="Beal K."/>
            <person name="Nozawa M."/>
            <person name="Li Q."/>
            <person name="Wang J."/>
            <person name="Zhang H."/>
            <person name="Yu L."/>
            <person name="Shigenobu S."/>
            <person name="Wang J."/>
            <person name="Liu J."/>
            <person name="Flicek P."/>
            <person name="Searle S."/>
            <person name="Wang J."/>
            <person name="Kuratani S."/>
            <person name="Yin Y."/>
            <person name="Aken B."/>
            <person name="Zhang G."/>
            <person name="Irie N."/>
        </authorList>
    </citation>
    <scope>NUCLEOTIDE SEQUENCE [LARGE SCALE GENOMIC DNA]</scope>
</reference>
<evidence type="ECO:0000259" key="13">
    <source>
        <dbReference type="Pfam" id="PF14775"/>
    </source>
</evidence>
<name>M7AFQ1_CHEMY</name>
<feature type="compositionally biased region" description="Basic and acidic residues" evidence="11">
    <location>
        <begin position="547"/>
        <end position="561"/>
    </location>
</feature>
<comment type="function">
    <text evidence="9">Component of the nexin-dynein regulatory complex (N-DRC) a key regulator of ciliary/flagellar motility which maintains the alignment and integrity of the distal axoneme and regulates microtubule sliding in motile axonemes. Plays a critical role in the assembly of N-DRC and also stabilizes the assembly of multiple inner dynein arms and radial spokes. Coassembles with CCDC65/DRC2 to form a central scaffold needed for assembly of the N-DRC and its attachment to the outer doublet microtubules.</text>
</comment>
<keyword evidence="5 10" id="KW-0175">Coiled coil</keyword>
<feature type="compositionally biased region" description="Basic and acidic residues" evidence="11">
    <location>
        <begin position="62"/>
        <end position="83"/>
    </location>
</feature>
<dbReference type="GO" id="GO:0060285">
    <property type="term" value="P:cilium-dependent cell motility"/>
    <property type="evidence" value="ECO:0007669"/>
    <property type="project" value="TreeGrafter"/>
</dbReference>
<feature type="domain" description="Dynein regulatory complex protein 1 C-terminal" evidence="13">
    <location>
        <begin position="697"/>
        <end position="756"/>
    </location>
</feature>
<gene>
    <name evidence="14" type="ORF">UY3_19251</name>
</gene>
<dbReference type="PANTHER" id="PTHR21625:SF1">
    <property type="entry name" value="DYNEIN REGULATORY COMPLEX PROTEIN 1"/>
    <property type="match status" value="1"/>
</dbReference>
<comment type="similarity">
    <text evidence="2">Belongs to the DRC1 family.</text>
</comment>
<feature type="region of interest" description="Disordered" evidence="11">
    <location>
        <begin position="531"/>
        <end position="561"/>
    </location>
</feature>
<evidence type="ECO:0000256" key="7">
    <source>
        <dbReference type="ARBA" id="ARBA00023273"/>
    </source>
</evidence>
<feature type="coiled-coil region" evidence="10">
    <location>
        <begin position="349"/>
        <end position="454"/>
    </location>
</feature>
<dbReference type="GO" id="GO:0070286">
    <property type="term" value="P:axonemal dynein complex assembly"/>
    <property type="evidence" value="ECO:0007669"/>
    <property type="project" value="InterPro"/>
</dbReference>
<feature type="domain" description="Dynein regulatory complex protein 1/2 N-terminal" evidence="12">
    <location>
        <begin position="167"/>
        <end position="268"/>
    </location>
</feature>
<dbReference type="InterPro" id="IPR039505">
    <property type="entry name" value="DRC1/2_N"/>
</dbReference>
<comment type="subcellular location">
    <subcellularLocation>
        <location evidence="1">Cytoplasm</location>
        <location evidence="1">Cytoskeleton</location>
        <location evidence="1">Flagellum axoneme</location>
    </subcellularLocation>
</comment>
<evidence type="ECO:0000256" key="6">
    <source>
        <dbReference type="ARBA" id="ARBA00023069"/>
    </source>
</evidence>
<feature type="region of interest" description="Disordered" evidence="11">
    <location>
        <begin position="42"/>
        <end position="86"/>
    </location>
</feature>
<dbReference type="Pfam" id="PF14775">
    <property type="entry name" value="NYD-SP28_assoc"/>
    <property type="match status" value="1"/>
</dbReference>
<feature type="compositionally biased region" description="Basic and acidic residues" evidence="11">
    <location>
        <begin position="99"/>
        <end position="110"/>
    </location>
</feature>
<protein>
    <recommendedName>
        <fullName evidence="3">Dynein regulatory complex protein 1</fullName>
    </recommendedName>
    <alternativeName>
        <fullName evidence="8">Coiled-coil domain-containing protein 164</fullName>
    </alternativeName>
</protein>
<evidence type="ECO:0000256" key="9">
    <source>
        <dbReference type="ARBA" id="ARBA00046115"/>
    </source>
</evidence>
<keyword evidence="15" id="KW-1185">Reference proteome</keyword>
<dbReference type="PANTHER" id="PTHR21625">
    <property type="entry name" value="NYD-SP28 PROTEIN"/>
    <property type="match status" value="1"/>
</dbReference>
<feature type="compositionally biased region" description="Basic and acidic residues" evidence="11">
    <location>
        <begin position="127"/>
        <end position="145"/>
    </location>
</feature>
<evidence type="ECO:0000256" key="5">
    <source>
        <dbReference type="ARBA" id="ARBA00023054"/>
    </source>
</evidence>
<organism evidence="14 15">
    <name type="scientific">Chelonia mydas</name>
    <name type="common">Green sea-turtle</name>
    <name type="synonym">Chelonia agassizi</name>
    <dbReference type="NCBI Taxonomy" id="8469"/>
    <lineage>
        <taxon>Eukaryota</taxon>
        <taxon>Metazoa</taxon>
        <taxon>Chordata</taxon>
        <taxon>Craniata</taxon>
        <taxon>Vertebrata</taxon>
        <taxon>Euteleostomi</taxon>
        <taxon>Archelosauria</taxon>
        <taxon>Testudinata</taxon>
        <taxon>Testudines</taxon>
        <taxon>Cryptodira</taxon>
        <taxon>Durocryptodira</taxon>
        <taxon>Americhelydia</taxon>
        <taxon>Chelonioidea</taxon>
        <taxon>Cheloniidae</taxon>
        <taxon>Chelonia</taxon>
    </lineage>
</organism>
<dbReference type="GO" id="GO:0005858">
    <property type="term" value="C:axonemal dynein complex"/>
    <property type="evidence" value="ECO:0007669"/>
    <property type="project" value="InterPro"/>
</dbReference>
<keyword evidence="4" id="KW-0282">Flagellum</keyword>
<evidence type="ECO:0000313" key="15">
    <source>
        <dbReference type="Proteomes" id="UP000031443"/>
    </source>
</evidence>
<dbReference type="EMBL" id="KB608655">
    <property type="protein sequence ID" value="EMP23691.1"/>
    <property type="molecule type" value="Genomic_DNA"/>
</dbReference>
<dbReference type="AlphaFoldDB" id="M7AFQ1"/>
<dbReference type="Proteomes" id="UP000031443">
    <property type="component" value="Unassembled WGS sequence"/>
</dbReference>
<evidence type="ECO:0000259" key="12">
    <source>
        <dbReference type="Pfam" id="PF14772"/>
    </source>
</evidence>
<dbReference type="InterPro" id="IPR029440">
    <property type="entry name" value="DRC1_C"/>
</dbReference>
<evidence type="ECO:0000256" key="4">
    <source>
        <dbReference type="ARBA" id="ARBA00022846"/>
    </source>
</evidence>
<feature type="region of interest" description="Disordered" evidence="11">
    <location>
        <begin position="98"/>
        <end position="145"/>
    </location>
</feature>
<dbReference type="STRING" id="8469.M7AFQ1"/>
<evidence type="ECO:0000256" key="1">
    <source>
        <dbReference type="ARBA" id="ARBA00004611"/>
    </source>
</evidence>